<accession>A0A2T4Z6Z9</accession>
<keyword evidence="1" id="KW-1133">Transmembrane helix</keyword>
<keyword evidence="1" id="KW-0472">Membrane</keyword>
<protein>
    <submittedName>
        <fullName evidence="2">Uncharacterized protein</fullName>
    </submittedName>
</protein>
<sequence>MGVSAWVMLIIGAVGLWGGLAYFLWVAFRKRGNTE</sequence>
<dbReference type="RefSeq" id="WP_107724553.1">
    <property type="nucleotide sequence ID" value="NZ_PZZP01000001.1"/>
</dbReference>
<organism evidence="2 3">
    <name type="scientific">Desmospora activa DSM 45169</name>
    <dbReference type="NCBI Taxonomy" id="1121389"/>
    <lineage>
        <taxon>Bacteria</taxon>
        <taxon>Bacillati</taxon>
        <taxon>Bacillota</taxon>
        <taxon>Bacilli</taxon>
        <taxon>Bacillales</taxon>
        <taxon>Thermoactinomycetaceae</taxon>
        <taxon>Desmospora</taxon>
    </lineage>
</organism>
<keyword evidence="1" id="KW-0812">Transmembrane</keyword>
<keyword evidence="3" id="KW-1185">Reference proteome</keyword>
<proteinExistence type="predicted"/>
<gene>
    <name evidence="2" type="ORF">C8J48_0223</name>
</gene>
<feature type="transmembrane region" description="Helical" evidence="1">
    <location>
        <begin position="6"/>
        <end position="28"/>
    </location>
</feature>
<comment type="caution">
    <text evidence="2">The sequence shown here is derived from an EMBL/GenBank/DDBJ whole genome shotgun (WGS) entry which is preliminary data.</text>
</comment>
<dbReference type="NCBIfam" id="NF033493">
    <property type="entry name" value="MetS_like_NSS"/>
    <property type="match status" value="1"/>
</dbReference>
<dbReference type="AlphaFoldDB" id="A0A2T4Z6Z9"/>
<name>A0A2T4Z6Z9_9BACL</name>
<dbReference type="EMBL" id="PZZP01000001">
    <property type="protein sequence ID" value="PTM57672.1"/>
    <property type="molecule type" value="Genomic_DNA"/>
</dbReference>
<dbReference type="Proteomes" id="UP000241639">
    <property type="component" value="Unassembled WGS sequence"/>
</dbReference>
<evidence type="ECO:0000313" key="3">
    <source>
        <dbReference type="Proteomes" id="UP000241639"/>
    </source>
</evidence>
<evidence type="ECO:0000256" key="1">
    <source>
        <dbReference type="SAM" id="Phobius"/>
    </source>
</evidence>
<dbReference type="OrthoDB" id="2055915at2"/>
<evidence type="ECO:0000313" key="2">
    <source>
        <dbReference type="EMBL" id="PTM57672.1"/>
    </source>
</evidence>
<reference evidence="2 3" key="1">
    <citation type="submission" date="2018-04" db="EMBL/GenBank/DDBJ databases">
        <title>Genomic Encyclopedia of Archaeal and Bacterial Type Strains, Phase II (KMG-II): from individual species to whole genera.</title>
        <authorList>
            <person name="Goeker M."/>
        </authorList>
    </citation>
    <scope>NUCLEOTIDE SEQUENCE [LARGE SCALE GENOMIC DNA]</scope>
    <source>
        <strain evidence="2 3">DSM 45169</strain>
    </source>
</reference>